<proteinExistence type="predicted"/>
<comment type="caution">
    <text evidence="2">The sequence shown here is derived from an EMBL/GenBank/DDBJ whole genome shotgun (WGS) entry which is preliminary data.</text>
</comment>
<accession>A0A433JX13</accession>
<dbReference type="PROSITE" id="PS51736">
    <property type="entry name" value="RECOMBINASES_3"/>
    <property type="match status" value="1"/>
</dbReference>
<dbReference type="SMART" id="SM00857">
    <property type="entry name" value="Resolvase"/>
    <property type="match status" value="1"/>
</dbReference>
<name>A0A433JX13_9MICO</name>
<feature type="domain" description="Resolvase/invertase-type recombinase catalytic" evidence="1">
    <location>
        <begin position="2"/>
        <end position="117"/>
    </location>
</feature>
<dbReference type="Pfam" id="PF00239">
    <property type="entry name" value="Resolvase"/>
    <property type="match status" value="1"/>
</dbReference>
<evidence type="ECO:0000313" key="2">
    <source>
        <dbReference type="EMBL" id="RUR03427.1"/>
    </source>
</evidence>
<sequence>MAIMGYARAVGRGDALEKQIAALEAAGIDDLFVDKLGAGREGFPALTECLTSLDAGDVLTVTDIESLPRGVPALVGVIRQVRARGAHFRELSGRYDTTTARGAAFFQWIDALEQRLE</sequence>
<dbReference type="EMBL" id="RZGZ01000001">
    <property type="protein sequence ID" value="RUR03427.1"/>
    <property type="molecule type" value="Genomic_DNA"/>
</dbReference>
<dbReference type="OrthoDB" id="128993at2"/>
<keyword evidence="3" id="KW-1185">Reference proteome</keyword>
<dbReference type="InterPro" id="IPR006119">
    <property type="entry name" value="Resolv_N"/>
</dbReference>
<evidence type="ECO:0000259" key="1">
    <source>
        <dbReference type="PROSITE" id="PS51736"/>
    </source>
</evidence>
<dbReference type="RefSeq" id="WP_127046804.1">
    <property type="nucleotide sequence ID" value="NZ_RZGZ01000001.1"/>
</dbReference>
<protein>
    <recommendedName>
        <fullName evidence="1">Resolvase/invertase-type recombinase catalytic domain-containing protein</fullName>
    </recommendedName>
</protein>
<organism evidence="2 3">
    <name type="scientific">Labedella endophytica</name>
    <dbReference type="NCBI Taxonomy" id="1523160"/>
    <lineage>
        <taxon>Bacteria</taxon>
        <taxon>Bacillati</taxon>
        <taxon>Actinomycetota</taxon>
        <taxon>Actinomycetes</taxon>
        <taxon>Micrococcales</taxon>
        <taxon>Microbacteriaceae</taxon>
        <taxon>Labedella</taxon>
    </lineage>
</organism>
<dbReference type="GO" id="GO:0000150">
    <property type="term" value="F:DNA strand exchange activity"/>
    <property type="evidence" value="ECO:0007669"/>
    <property type="project" value="InterPro"/>
</dbReference>
<dbReference type="Proteomes" id="UP000274909">
    <property type="component" value="Unassembled WGS sequence"/>
</dbReference>
<dbReference type="InterPro" id="IPR036162">
    <property type="entry name" value="Resolvase-like_N_sf"/>
</dbReference>
<dbReference type="GO" id="GO:0003677">
    <property type="term" value="F:DNA binding"/>
    <property type="evidence" value="ECO:0007669"/>
    <property type="project" value="InterPro"/>
</dbReference>
<dbReference type="Gene3D" id="3.40.50.1390">
    <property type="entry name" value="Resolvase, N-terminal catalytic domain"/>
    <property type="match status" value="1"/>
</dbReference>
<evidence type="ECO:0000313" key="3">
    <source>
        <dbReference type="Proteomes" id="UP000274909"/>
    </source>
</evidence>
<reference evidence="2 3" key="1">
    <citation type="submission" date="2018-12" db="EMBL/GenBank/DDBJ databases">
        <authorList>
            <person name="Li F."/>
        </authorList>
    </citation>
    <scope>NUCLEOTIDE SEQUENCE [LARGE SCALE GENOMIC DNA]</scope>
    <source>
        <strain evidence="2 3">EGI 6500705</strain>
    </source>
</reference>
<gene>
    <name evidence="2" type="ORF">ELQ94_02475</name>
</gene>
<dbReference type="AlphaFoldDB" id="A0A433JX13"/>
<dbReference type="SUPFAM" id="SSF53041">
    <property type="entry name" value="Resolvase-like"/>
    <property type="match status" value="1"/>
</dbReference>